<dbReference type="SUPFAM" id="SSF50156">
    <property type="entry name" value="PDZ domain-like"/>
    <property type="match status" value="2"/>
</dbReference>
<feature type="compositionally biased region" description="Low complexity" evidence="1">
    <location>
        <begin position="148"/>
        <end position="163"/>
    </location>
</feature>
<accession>A0A8K0K5C9</accession>
<sequence>MLRKPQLTRRPTYFRDGRLAIGDEIVNVNGRLLRGVSHDVAREVLKAPGSDEIDIVVARDEAAGGATEHQISTATESTAPAPAKTTSSPTTAASPARSAPTNAARQSNAAPSSSGTTGNTASVRTSTRSCRTKDCLPSPARGRIVGGSSTVTASSSTASAVATPVRGRPRQTPPASPSPATLHTVMFEKGIGRKSLGFSIVGGRDSPKGSMGIFVKTIFPTGQAAEEGKLIE</sequence>
<gene>
    <name evidence="3" type="ORF">J437_LFUL010977</name>
</gene>
<dbReference type="PANTHER" id="PTHR11324:SF16">
    <property type="entry name" value="PDZ DOMAIN-CONTAINING PROTEIN 2"/>
    <property type="match status" value="1"/>
</dbReference>
<dbReference type="Gene3D" id="2.30.42.10">
    <property type="match status" value="2"/>
</dbReference>
<proteinExistence type="predicted"/>
<dbReference type="EMBL" id="KZ308342">
    <property type="protein sequence ID" value="KAG8227819.1"/>
    <property type="molecule type" value="Genomic_DNA"/>
</dbReference>
<dbReference type="Pfam" id="PF00595">
    <property type="entry name" value="PDZ"/>
    <property type="match status" value="1"/>
</dbReference>
<feature type="domain" description="PDZ" evidence="2">
    <location>
        <begin position="184"/>
        <end position="232"/>
    </location>
</feature>
<protein>
    <recommendedName>
        <fullName evidence="2">PDZ domain-containing protein</fullName>
    </recommendedName>
</protein>
<reference evidence="3" key="2">
    <citation type="submission" date="2017-10" db="EMBL/GenBank/DDBJ databases">
        <title>Ladona fulva Genome sequencing and assembly.</title>
        <authorList>
            <person name="Murali S."/>
            <person name="Richards S."/>
            <person name="Bandaranaike D."/>
            <person name="Bellair M."/>
            <person name="Blankenburg K."/>
            <person name="Chao H."/>
            <person name="Dinh H."/>
            <person name="Doddapaneni H."/>
            <person name="Dugan-Rocha S."/>
            <person name="Elkadiri S."/>
            <person name="Gnanaolivu R."/>
            <person name="Hernandez B."/>
            <person name="Skinner E."/>
            <person name="Javaid M."/>
            <person name="Lee S."/>
            <person name="Li M."/>
            <person name="Ming W."/>
            <person name="Munidasa M."/>
            <person name="Muniz J."/>
            <person name="Nguyen L."/>
            <person name="Hughes D."/>
            <person name="Osuji N."/>
            <person name="Pu L.-L."/>
            <person name="Puazo M."/>
            <person name="Qu C."/>
            <person name="Quiroz J."/>
            <person name="Raj R."/>
            <person name="Weissenberger G."/>
            <person name="Xin Y."/>
            <person name="Zou X."/>
            <person name="Han Y."/>
            <person name="Worley K."/>
            <person name="Muzny D."/>
            <person name="Gibbs R."/>
        </authorList>
    </citation>
    <scope>NUCLEOTIDE SEQUENCE</scope>
    <source>
        <strain evidence="3">Sampled in the wild</strain>
    </source>
</reference>
<dbReference type="Proteomes" id="UP000792457">
    <property type="component" value="Unassembled WGS sequence"/>
</dbReference>
<reference evidence="3" key="1">
    <citation type="submission" date="2013-04" db="EMBL/GenBank/DDBJ databases">
        <authorList>
            <person name="Qu J."/>
            <person name="Murali S.C."/>
            <person name="Bandaranaike D."/>
            <person name="Bellair M."/>
            <person name="Blankenburg K."/>
            <person name="Chao H."/>
            <person name="Dinh H."/>
            <person name="Doddapaneni H."/>
            <person name="Downs B."/>
            <person name="Dugan-Rocha S."/>
            <person name="Elkadiri S."/>
            <person name="Gnanaolivu R.D."/>
            <person name="Hernandez B."/>
            <person name="Javaid M."/>
            <person name="Jayaseelan J.C."/>
            <person name="Lee S."/>
            <person name="Li M."/>
            <person name="Ming W."/>
            <person name="Munidasa M."/>
            <person name="Muniz J."/>
            <person name="Nguyen L."/>
            <person name="Ongeri F."/>
            <person name="Osuji N."/>
            <person name="Pu L.-L."/>
            <person name="Puazo M."/>
            <person name="Qu C."/>
            <person name="Quiroz J."/>
            <person name="Raj R."/>
            <person name="Weissenberger G."/>
            <person name="Xin Y."/>
            <person name="Zou X."/>
            <person name="Han Y."/>
            <person name="Richards S."/>
            <person name="Worley K."/>
            <person name="Muzny D."/>
            <person name="Gibbs R."/>
        </authorList>
    </citation>
    <scope>NUCLEOTIDE SEQUENCE</scope>
    <source>
        <strain evidence="3">Sampled in the wild</strain>
    </source>
</reference>
<evidence type="ECO:0000313" key="3">
    <source>
        <dbReference type="EMBL" id="KAG8227819.1"/>
    </source>
</evidence>
<dbReference type="AlphaFoldDB" id="A0A8K0K5C9"/>
<evidence type="ECO:0000313" key="4">
    <source>
        <dbReference type="Proteomes" id="UP000792457"/>
    </source>
</evidence>
<dbReference type="PROSITE" id="PS50106">
    <property type="entry name" value="PDZ"/>
    <property type="match status" value="2"/>
</dbReference>
<feature type="compositionally biased region" description="Polar residues" evidence="1">
    <location>
        <begin position="105"/>
        <end position="129"/>
    </location>
</feature>
<feature type="domain" description="PDZ" evidence="2">
    <location>
        <begin position="15"/>
        <end position="50"/>
    </location>
</feature>
<name>A0A8K0K5C9_LADFU</name>
<evidence type="ECO:0000256" key="1">
    <source>
        <dbReference type="SAM" id="MobiDB-lite"/>
    </source>
</evidence>
<organism evidence="3 4">
    <name type="scientific">Ladona fulva</name>
    <name type="common">Scarce chaser dragonfly</name>
    <name type="synonym">Libellula fulva</name>
    <dbReference type="NCBI Taxonomy" id="123851"/>
    <lineage>
        <taxon>Eukaryota</taxon>
        <taxon>Metazoa</taxon>
        <taxon>Ecdysozoa</taxon>
        <taxon>Arthropoda</taxon>
        <taxon>Hexapoda</taxon>
        <taxon>Insecta</taxon>
        <taxon>Pterygota</taxon>
        <taxon>Palaeoptera</taxon>
        <taxon>Odonata</taxon>
        <taxon>Epiprocta</taxon>
        <taxon>Anisoptera</taxon>
        <taxon>Libelluloidea</taxon>
        <taxon>Libellulidae</taxon>
        <taxon>Ladona</taxon>
    </lineage>
</organism>
<feature type="region of interest" description="Disordered" evidence="1">
    <location>
        <begin position="64"/>
        <end position="178"/>
    </location>
</feature>
<feature type="compositionally biased region" description="Low complexity" evidence="1">
    <location>
        <begin position="72"/>
        <end position="104"/>
    </location>
</feature>
<dbReference type="PANTHER" id="PTHR11324">
    <property type="entry name" value="IL16-RELATED"/>
    <property type="match status" value="1"/>
</dbReference>
<evidence type="ECO:0000259" key="2">
    <source>
        <dbReference type="PROSITE" id="PS50106"/>
    </source>
</evidence>
<feature type="non-terminal residue" evidence="3">
    <location>
        <position position="1"/>
    </location>
</feature>
<keyword evidence="4" id="KW-1185">Reference proteome</keyword>
<dbReference type="InterPro" id="IPR001478">
    <property type="entry name" value="PDZ"/>
</dbReference>
<dbReference type="CDD" id="cd00136">
    <property type="entry name" value="PDZ_canonical"/>
    <property type="match status" value="1"/>
</dbReference>
<comment type="caution">
    <text evidence="3">The sequence shown here is derived from an EMBL/GenBank/DDBJ whole genome shotgun (WGS) entry which is preliminary data.</text>
</comment>
<dbReference type="InterPro" id="IPR036034">
    <property type="entry name" value="PDZ_sf"/>
</dbReference>
<dbReference type="OrthoDB" id="6022711at2759"/>